<evidence type="ECO:0000256" key="1">
    <source>
        <dbReference type="ARBA" id="ARBA00006962"/>
    </source>
</evidence>
<dbReference type="GO" id="GO:0009247">
    <property type="term" value="P:glycolipid biosynthetic process"/>
    <property type="evidence" value="ECO:0007669"/>
    <property type="project" value="InterPro"/>
</dbReference>
<accession>A0A1J5RD62</accession>
<dbReference type="InterPro" id="IPR009695">
    <property type="entry name" value="Diacylglyc_glucosyltr_N"/>
</dbReference>
<keyword evidence="2 5" id="KW-0328">Glycosyltransferase</keyword>
<name>A0A1J5RD62_9ZZZZ</name>
<keyword evidence="3 5" id="KW-0808">Transferase</keyword>
<dbReference type="PANTHER" id="PTHR43025:SF3">
    <property type="entry name" value="MONOGALACTOSYLDIACYLGLYCEROL SYNTHASE 1, CHLOROPLASTIC"/>
    <property type="match status" value="1"/>
</dbReference>
<dbReference type="SUPFAM" id="SSF53756">
    <property type="entry name" value="UDP-Glycosyltransferase/glycogen phosphorylase"/>
    <property type="match status" value="1"/>
</dbReference>
<evidence type="ECO:0000313" key="5">
    <source>
        <dbReference type="EMBL" id="OIQ86069.1"/>
    </source>
</evidence>
<dbReference type="Gene3D" id="3.40.50.2000">
    <property type="entry name" value="Glycogen Phosphorylase B"/>
    <property type="match status" value="1"/>
</dbReference>
<comment type="similarity">
    <text evidence="1">Belongs to the glycosyltransferase 28 family.</text>
</comment>
<dbReference type="GO" id="GO:0016758">
    <property type="term" value="F:hexosyltransferase activity"/>
    <property type="evidence" value="ECO:0007669"/>
    <property type="project" value="InterPro"/>
</dbReference>
<dbReference type="Pfam" id="PF06925">
    <property type="entry name" value="MGDG_synth"/>
    <property type="match status" value="1"/>
</dbReference>
<evidence type="ECO:0000256" key="2">
    <source>
        <dbReference type="ARBA" id="ARBA00022676"/>
    </source>
</evidence>
<dbReference type="EC" id="2.4.1.-" evidence="5"/>
<sequence length="379" mass="41285">MRVDLVYFNAGGGHRASALALQQAIDAAGLGWDVRLVNLTELLDPDGRLRRLAFSPEDYYNARLAHGLTLGLRAELRVLQALIALLHPTLVRTLRAHWRRSEPDLVVSLIPNFNRALHASLRDVHPQVPYVTVLTDLADHPPHFWIEPGLDQHVVCGTPQAVRQALAAGCPPQRVHATSGMIIRPDFYAPAEASARAARRAELGLDSAAPTAVVMFGGHGSRSMVGIAERLSGHQQILLCGHNAALRERLLALPAAAPRAVLGFTADVAGLLRAGDYFVGKPGPGALSEALHMGLPVIVTRNAWTMPQERYNTQWVIDHGLGRVLRSFRDIEPAARELCAQLPAYRERVATLRNRAVFEVPQILQRIVAEAARGVRAAA</sequence>
<protein>
    <submittedName>
        <fullName evidence="5">Processive diacylglycerol beta-glucosyltransferase</fullName>
        <ecNumber evidence="5">2.4.1.-</ecNumber>
    </submittedName>
</protein>
<dbReference type="InterPro" id="IPR050519">
    <property type="entry name" value="Glycosyltransf_28_UgtP"/>
</dbReference>
<feature type="domain" description="Diacylglycerol glucosyltransferase N-terminal" evidence="4">
    <location>
        <begin position="63"/>
        <end position="178"/>
    </location>
</feature>
<dbReference type="EMBL" id="MLJW01000502">
    <property type="protein sequence ID" value="OIQ86069.1"/>
    <property type="molecule type" value="Genomic_DNA"/>
</dbReference>
<reference evidence="5" key="1">
    <citation type="submission" date="2016-10" db="EMBL/GenBank/DDBJ databases">
        <title>Sequence of Gallionella enrichment culture.</title>
        <authorList>
            <person name="Poehlein A."/>
            <person name="Muehling M."/>
            <person name="Daniel R."/>
        </authorList>
    </citation>
    <scope>NUCLEOTIDE SEQUENCE</scope>
</reference>
<proteinExistence type="inferred from homology"/>
<dbReference type="GO" id="GO:0016020">
    <property type="term" value="C:membrane"/>
    <property type="evidence" value="ECO:0007669"/>
    <property type="project" value="GOC"/>
</dbReference>
<evidence type="ECO:0000259" key="4">
    <source>
        <dbReference type="Pfam" id="PF06925"/>
    </source>
</evidence>
<organism evidence="5">
    <name type="scientific">mine drainage metagenome</name>
    <dbReference type="NCBI Taxonomy" id="410659"/>
    <lineage>
        <taxon>unclassified sequences</taxon>
        <taxon>metagenomes</taxon>
        <taxon>ecological metagenomes</taxon>
    </lineage>
</organism>
<evidence type="ECO:0000256" key="3">
    <source>
        <dbReference type="ARBA" id="ARBA00022679"/>
    </source>
</evidence>
<dbReference type="PANTHER" id="PTHR43025">
    <property type="entry name" value="MONOGALACTOSYLDIACYLGLYCEROL SYNTHASE"/>
    <property type="match status" value="1"/>
</dbReference>
<comment type="caution">
    <text evidence="5">The sequence shown here is derived from an EMBL/GenBank/DDBJ whole genome shotgun (WGS) entry which is preliminary data.</text>
</comment>
<gene>
    <name evidence="5" type="primary">ugtP_4</name>
    <name evidence="5" type="ORF">GALL_320820</name>
</gene>
<dbReference type="AlphaFoldDB" id="A0A1J5RD62"/>